<evidence type="ECO:0000313" key="2">
    <source>
        <dbReference type="EMBL" id="KAK8976550.1"/>
    </source>
</evidence>
<dbReference type="EMBL" id="JBBPBN010000128">
    <property type="protein sequence ID" value="KAK8976550.1"/>
    <property type="molecule type" value="Genomic_DNA"/>
</dbReference>
<organism evidence="2 3">
    <name type="scientific">Hibiscus sabdariffa</name>
    <name type="common">roselle</name>
    <dbReference type="NCBI Taxonomy" id="183260"/>
    <lineage>
        <taxon>Eukaryota</taxon>
        <taxon>Viridiplantae</taxon>
        <taxon>Streptophyta</taxon>
        <taxon>Embryophyta</taxon>
        <taxon>Tracheophyta</taxon>
        <taxon>Spermatophyta</taxon>
        <taxon>Magnoliopsida</taxon>
        <taxon>eudicotyledons</taxon>
        <taxon>Gunneridae</taxon>
        <taxon>Pentapetalae</taxon>
        <taxon>rosids</taxon>
        <taxon>malvids</taxon>
        <taxon>Malvales</taxon>
        <taxon>Malvaceae</taxon>
        <taxon>Malvoideae</taxon>
        <taxon>Hibiscus</taxon>
    </lineage>
</organism>
<keyword evidence="3" id="KW-1185">Reference proteome</keyword>
<dbReference type="Proteomes" id="UP001396334">
    <property type="component" value="Unassembled WGS sequence"/>
</dbReference>
<protein>
    <submittedName>
        <fullName evidence="2">Uncharacterized protein</fullName>
    </submittedName>
</protein>
<evidence type="ECO:0000313" key="3">
    <source>
        <dbReference type="Proteomes" id="UP001396334"/>
    </source>
</evidence>
<accession>A0ABR2NKA0</accession>
<evidence type="ECO:0000256" key="1">
    <source>
        <dbReference type="SAM" id="MobiDB-lite"/>
    </source>
</evidence>
<feature type="region of interest" description="Disordered" evidence="1">
    <location>
        <begin position="21"/>
        <end position="47"/>
    </location>
</feature>
<name>A0ABR2NKA0_9ROSI</name>
<reference evidence="2 3" key="1">
    <citation type="journal article" date="2024" name="G3 (Bethesda)">
        <title>Genome assembly of Hibiscus sabdariffa L. provides insights into metabolisms of medicinal natural products.</title>
        <authorList>
            <person name="Kim T."/>
        </authorList>
    </citation>
    <scope>NUCLEOTIDE SEQUENCE [LARGE SCALE GENOMIC DNA]</scope>
    <source>
        <strain evidence="2">TK-2024</strain>
        <tissue evidence="2">Old leaves</tissue>
    </source>
</reference>
<gene>
    <name evidence="2" type="ORF">V6N11_049207</name>
</gene>
<sequence>MSSFDENEDVNFVFVDSMMVSDEEERQNPTTKKSVVDESTGKRKRKSKWWTHFSVDEEDPTFASYSSCFKELRKVGGGPIEDDWKRVSCFLPFLRIFYDATLRLSGSRYVTCNYYAHEIYGTRLMISSIGDDDEGIKKMAA</sequence>
<proteinExistence type="predicted"/>
<comment type="caution">
    <text evidence="2">The sequence shown here is derived from an EMBL/GenBank/DDBJ whole genome shotgun (WGS) entry which is preliminary data.</text>
</comment>